<keyword evidence="1" id="KW-1133">Transmembrane helix</keyword>
<feature type="transmembrane region" description="Helical" evidence="1">
    <location>
        <begin position="298"/>
        <end position="318"/>
    </location>
</feature>
<protein>
    <recommendedName>
        <fullName evidence="4">Polysaccharide chain length determinant N-terminal domain-containing protein</fullName>
    </recommendedName>
</protein>
<gene>
    <name evidence="2" type="ORF">CA836_06890</name>
</gene>
<evidence type="ECO:0000313" key="3">
    <source>
        <dbReference type="Proteomes" id="UP000223525"/>
    </source>
</evidence>
<dbReference type="Proteomes" id="UP000223525">
    <property type="component" value="Unassembled WGS sequence"/>
</dbReference>
<sequence>MKNNLVKVEDDFQEENEINIYEIVNIFIKNIRLFILVFIIGVVVTCLYIGVRTVFFKNNILTLEYKLNYVELESYLSGKVFYPKKEPNLILLENKYLEELFENSELKAYYEENVKEDRDNPDVKRQFLVDKKLLEDAPKKIETKKDDKDEAPIIPDTYKITVKVNKRDDKDKKLSSSIMNTYLKIVKEYYNETIFKYIEDRRVYSDERLPILKGLLEENAVVTSSLNLDKNTPVEDNFLRYIYPVKVSNVDTYYPEYVKLETENQAIKTISSLGLNNIDNFIKYDTSIIMEREKTGNLIKILIGIFLSIFLGGLVIFIKEFITGYKKDLQ</sequence>
<organism evidence="2 3">
    <name type="scientific">Fusobacterium nucleatum subsp. polymorphum</name>
    <name type="common">Fusobacterium polymorphum</name>
    <dbReference type="NCBI Taxonomy" id="76857"/>
    <lineage>
        <taxon>Bacteria</taxon>
        <taxon>Fusobacteriati</taxon>
        <taxon>Fusobacteriota</taxon>
        <taxon>Fusobacteriia</taxon>
        <taxon>Fusobacteriales</taxon>
        <taxon>Fusobacteriaceae</taxon>
        <taxon>Fusobacterium</taxon>
    </lineage>
</organism>
<dbReference type="RefSeq" id="WP_099002836.1">
    <property type="nucleotide sequence ID" value="NZ_CP077158.1"/>
</dbReference>
<evidence type="ECO:0000313" key="2">
    <source>
        <dbReference type="EMBL" id="PHH99419.1"/>
    </source>
</evidence>
<keyword evidence="1" id="KW-0812">Transmembrane</keyword>
<dbReference type="AlphaFoldDB" id="A0A2C5ZJ34"/>
<evidence type="ECO:0000256" key="1">
    <source>
        <dbReference type="SAM" id="Phobius"/>
    </source>
</evidence>
<dbReference type="EMBL" id="NIRK01000001">
    <property type="protein sequence ID" value="PHH99419.1"/>
    <property type="molecule type" value="Genomic_DNA"/>
</dbReference>
<reference evidence="2 3" key="1">
    <citation type="submission" date="2017-06" db="EMBL/GenBank/DDBJ databases">
        <title>Draft genome sequence of Fusobacterium nucleatum subsp. polymorphum KCOM 1248 (=ChDC F113).</title>
        <authorList>
            <person name="Kook J.-K."/>
            <person name="Park S.-N."/>
            <person name="Lim Y.K."/>
            <person name="Roh H."/>
        </authorList>
    </citation>
    <scope>NUCLEOTIDE SEQUENCE [LARGE SCALE GENOMIC DNA]</scope>
    <source>
        <strain evidence="3">KCOM 1248 (ChDC F113)</strain>
    </source>
</reference>
<name>A0A2C5ZJ34_FUSNP</name>
<comment type="caution">
    <text evidence="2">The sequence shown here is derived from an EMBL/GenBank/DDBJ whole genome shotgun (WGS) entry which is preliminary data.</text>
</comment>
<accession>A0A2C5ZJ34</accession>
<feature type="transmembrane region" description="Helical" evidence="1">
    <location>
        <begin position="31"/>
        <end position="51"/>
    </location>
</feature>
<evidence type="ECO:0008006" key="4">
    <source>
        <dbReference type="Google" id="ProtNLM"/>
    </source>
</evidence>
<proteinExistence type="predicted"/>
<keyword evidence="1" id="KW-0472">Membrane</keyword>